<organism evidence="2 3">
    <name type="scientific">Dreissena polymorpha</name>
    <name type="common">Zebra mussel</name>
    <name type="synonym">Mytilus polymorpha</name>
    <dbReference type="NCBI Taxonomy" id="45954"/>
    <lineage>
        <taxon>Eukaryota</taxon>
        <taxon>Metazoa</taxon>
        <taxon>Spiralia</taxon>
        <taxon>Lophotrochozoa</taxon>
        <taxon>Mollusca</taxon>
        <taxon>Bivalvia</taxon>
        <taxon>Autobranchia</taxon>
        <taxon>Heteroconchia</taxon>
        <taxon>Euheterodonta</taxon>
        <taxon>Imparidentia</taxon>
        <taxon>Neoheterodontei</taxon>
        <taxon>Myida</taxon>
        <taxon>Dreissenoidea</taxon>
        <taxon>Dreissenidae</taxon>
        <taxon>Dreissena</taxon>
    </lineage>
</organism>
<dbReference type="AlphaFoldDB" id="A0A9D4KBC5"/>
<comment type="caution">
    <text evidence="2">The sequence shown here is derived from an EMBL/GenBank/DDBJ whole genome shotgun (WGS) entry which is preliminary data.</text>
</comment>
<evidence type="ECO:0000313" key="2">
    <source>
        <dbReference type="EMBL" id="KAH3836496.1"/>
    </source>
</evidence>
<keyword evidence="3" id="KW-1185">Reference proteome</keyword>
<proteinExistence type="predicted"/>
<gene>
    <name evidence="2" type="ORF">DPMN_109867</name>
</gene>
<evidence type="ECO:0000256" key="1">
    <source>
        <dbReference type="SAM" id="MobiDB-lite"/>
    </source>
</evidence>
<feature type="region of interest" description="Disordered" evidence="1">
    <location>
        <begin position="147"/>
        <end position="167"/>
    </location>
</feature>
<feature type="compositionally biased region" description="Basic and acidic residues" evidence="1">
    <location>
        <begin position="154"/>
        <end position="167"/>
    </location>
</feature>
<dbReference type="Proteomes" id="UP000828390">
    <property type="component" value="Unassembled WGS sequence"/>
</dbReference>
<reference evidence="2" key="2">
    <citation type="submission" date="2020-11" db="EMBL/GenBank/DDBJ databases">
        <authorList>
            <person name="McCartney M.A."/>
            <person name="Auch B."/>
            <person name="Kono T."/>
            <person name="Mallez S."/>
            <person name="Becker A."/>
            <person name="Gohl D.M."/>
            <person name="Silverstein K.A.T."/>
            <person name="Koren S."/>
            <person name="Bechman K.B."/>
            <person name="Herman A."/>
            <person name="Abrahante J.E."/>
            <person name="Garbe J."/>
        </authorList>
    </citation>
    <scope>NUCLEOTIDE SEQUENCE</scope>
    <source>
        <strain evidence="2">Duluth1</strain>
        <tissue evidence="2">Whole animal</tissue>
    </source>
</reference>
<name>A0A9D4KBC5_DREPO</name>
<evidence type="ECO:0000313" key="3">
    <source>
        <dbReference type="Proteomes" id="UP000828390"/>
    </source>
</evidence>
<dbReference type="EMBL" id="JAIWYP010000004">
    <property type="protein sequence ID" value="KAH3836496.1"/>
    <property type="molecule type" value="Genomic_DNA"/>
</dbReference>
<protein>
    <submittedName>
        <fullName evidence="2">Uncharacterized protein</fullName>
    </submittedName>
</protein>
<dbReference type="Gene3D" id="3.40.50.1110">
    <property type="entry name" value="SGNH hydrolase"/>
    <property type="match status" value="1"/>
</dbReference>
<sequence length="484" mass="55146">MRKSLQKKLDSTDQDDVIVYETGGGFRFLLNTGMYERFKIAADQLFSNNTLPYKCCKVSVHDRQGNLVETQYKLSSGRQGIYTLNLYHTKSSCLINGKNSHQFTEIHLPAMLKIIEERLVNDETTTTDVNNAFKIFLMSISKNESKLSENQNESDSHEELRRLNESVRSVRKEKHARRIDKDTNSNIHEILNDFMKSVSSEINELNSEMREHILQTSTQLAEIKDIICGLKNQHTLCCSDMKNKLKDVTSNSQSVKTQMSNLNEGLLKRWQFVSESMKTQMSNILTQQKETEISLNKLMETPTRSYDLSNDRTTFPSTQSFDVEITSPAFQNSQNTSELTGSGNGHTNDFVHKPRLEQNRTLLIGDSILQGISKRGLQSNVDVRTLPGKKSRDIYTRLLTDNISKYTKIVIYVGGNDAASGTSRSVYETLCSTFEAQRHQCSVYLYTLCPRTDTDIGPVNEEIKKLCMETGAVLIDCYQFVHLR</sequence>
<dbReference type="SUPFAM" id="SSF52266">
    <property type="entry name" value="SGNH hydrolase"/>
    <property type="match status" value="1"/>
</dbReference>
<dbReference type="InterPro" id="IPR036514">
    <property type="entry name" value="SGNH_hydro_sf"/>
</dbReference>
<accession>A0A9D4KBC5</accession>
<reference evidence="2" key="1">
    <citation type="journal article" date="2019" name="bioRxiv">
        <title>The Genome of the Zebra Mussel, Dreissena polymorpha: A Resource for Invasive Species Research.</title>
        <authorList>
            <person name="McCartney M.A."/>
            <person name="Auch B."/>
            <person name="Kono T."/>
            <person name="Mallez S."/>
            <person name="Zhang Y."/>
            <person name="Obille A."/>
            <person name="Becker A."/>
            <person name="Abrahante J.E."/>
            <person name="Garbe J."/>
            <person name="Badalamenti J.P."/>
            <person name="Herman A."/>
            <person name="Mangelson H."/>
            <person name="Liachko I."/>
            <person name="Sullivan S."/>
            <person name="Sone E.D."/>
            <person name="Koren S."/>
            <person name="Silverstein K.A.T."/>
            <person name="Beckman K.B."/>
            <person name="Gohl D.M."/>
        </authorList>
    </citation>
    <scope>NUCLEOTIDE SEQUENCE</scope>
    <source>
        <strain evidence="2">Duluth1</strain>
        <tissue evidence="2">Whole animal</tissue>
    </source>
</reference>